<reference evidence="2" key="1">
    <citation type="submission" date="2017-02" db="UniProtKB">
        <authorList>
            <consortium name="WormBaseParasite"/>
        </authorList>
    </citation>
    <scope>IDENTIFICATION</scope>
</reference>
<dbReference type="Proteomes" id="UP000036681">
    <property type="component" value="Unplaced"/>
</dbReference>
<name>A0A0M3IQ93_ASCLU</name>
<accession>A0A0M3IQ93</accession>
<keyword evidence="1" id="KW-1185">Reference proteome</keyword>
<evidence type="ECO:0000313" key="2">
    <source>
        <dbReference type="WBParaSite" id="ALUE_0002092101-mRNA-1"/>
    </source>
</evidence>
<sequence length="80" mass="8961">MALLYRKQYKELKMRRVEDMCELLQRDALDEGGDVACADMRGLLDESDEGGAMVFAGAPELMVVSRMPTKRARNGDSFVC</sequence>
<dbReference type="WBParaSite" id="ALUE_0002092101-mRNA-1">
    <property type="protein sequence ID" value="ALUE_0002092101-mRNA-1"/>
    <property type="gene ID" value="ALUE_0002092101"/>
</dbReference>
<organism evidence="1 2">
    <name type="scientific">Ascaris lumbricoides</name>
    <name type="common">Giant roundworm</name>
    <dbReference type="NCBI Taxonomy" id="6252"/>
    <lineage>
        <taxon>Eukaryota</taxon>
        <taxon>Metazoa</taxon>
        <taxon>Ecdysozoa</taxon>
        <taxon>Nematoda</taxon>
        <taxon>Chromadorea</taxon>
        <taxon>Rhabditida</taxon>
        <taxon>Spirurina</taxon>
        <taxon>Ascaridomorpha</taxon>
        <taxon>Ascaridoidea</taxon>
        <taxon>Ascarididae</taxon>
        <taxon>Ascaris</taxon>
    </lineage>
</organism>
<protein>
    <submittedName>
        <fullName evidence="2">Uncharacterized protein</fullName>
    </submittedName>
</protein>
<proteinExistence type="predicted"/>
<evidence type="ECO:0000313" key="1">
    <source>
        <dbReference type="Proteomes" id="UP000036681"/>
    </source>
</evidence>
<dbReference type="AlphaFoldDB" id="A0A0M3IQ93"/>